<evidence type="ECO:0008006" key="3">
    <source>
        <dbReference type="Google" id="ProtNLM"/>
    </source>
</evidence>
<evidence type="ECO:0000313" key="2">
    <source>
        <dbReference type="Proteomes" id="UP000254939"/>
    </source>
</evidence>
<dbReference type="InterPro" id="IPR036278">
    <property type="entry name" value="Sialidase_sf"/>
</dbReference>
<protein>
    <recommendedName>
        <fullName evidence="3">Exo-alpha-sialidase</fullName>
    </recommendedName>
</protein>
<dbReference type="AlphaFoldDB" id="A0A370KIF5"/>
<accession>A0A370KIF5</accession>
<evidence type="ECO:0000313" key="1">
    <source>
        <dbReference type="EMBL" id="RDJ04251.1"/>
    </source>
</evidence>
<dbReference type="Proteomes" id="UP000254939">
    <property type="component" value="Unassembled WGS sequence"/>
</dbReference>
<name>A0A370KIF5_9HYPH</name>
<dbReference type="OrthoDB" id="7294637at2"/>
<organism evidence="1 2">
    <name type="scientific">Rhizobium grahamii</name>
    <dbReference type="NCBI Taxonomy" id="1120045"/>
    <lineage>
        <taxon>Bacteria</taxon>
        <taxon>Pseudomonadati</taxon>
        <taxon>Pseudomonadota</taxon>
        <taxon>Alphaproteobacteria</taxon>
        <taxon>Hyphomicrobiales</taxon>
        <taxon>Rhizobiaceae</taxon>
        <taxon>Rhizobium/Agrobacterium group</taxon>
        <taxon>Rhizobium</taxon>
    </lineage>
</organism>
<comment type="caution">
    <text evidence="1">The sequence shown here is derived from an EMBL/GenBank/DDBJ whole genome shotgun (WGS) entry which is preliminary data.</text>
</comment>
<dbReference type="SUPFAM" id="SSF50939">
    <property type="entry name" value="Sialidases"/>
    <property type="match status" value="1"/>
</dbReference>
<dbReference type="EMBL" id="NAAC01000040">
    <property type="protein sequence ID" value="RDJ04251.1"/>
    <property type="molecule type" value="Genomic_DNA"/>
</dbReference>
<proteinExistence type="predicted"/>
<reference evidence="1 2" key="1">
    <citation type="submission" date="2017-03" db="EMBL/GenBank/DDBJ databases">
        <title>Genome analysis of Rhizobial strains effectives or ineffectives for nitrogen fixation isolated from bean seeds.</title>
        <authorList>
            <person name="Peralta H."/>
            <person name="Aguilar-Vera A."/>
            <person name="Mora Y."/>
            <person name="Vargas-Lagunas C."/>
            <person name="Girard L."/>
            <person name="Mora J."/>
        </authorList>
    </citation>
    <scope>NUCLEOTIDE SEQUENCE [LARGE SCALE GENOMIC DNA]</scope>
    <source>
        <strain evidence="1 2">CCGM3</strain>
    </source>
</reference>
<dbReference type="Gene3D" id="2.120.10.10">
    <property type="match status" value="1"/>
</dbReference>
<gene>
    <name evidence="1" type="ORF">B5K06_27710</name>
</gene>
<sequence>MMTAGALSVESHEVYFQRDHFAAWPANYGLWIWGDEVLVIFADGKVGSQGPLHARDEDHPFRPKQARSLDGGQTWVVEDFRGAVPGGETLSADEHVVSGLRSGSVLLDDVAFLETLSAPIDFTDPEMIVMAARTGIHADARSWFYFSRNRGRQWNGPYSFNGLSLTGVAARTDIVALSPHHALFMLSCAKLNGLEGRAFCAESRDGGRTFSLKSFIADDENGYSIMPSSARLTDGTIITIIRRGYSEQRPGWLEGFRSNDEGQSWHPLGRIVETTGHGGNPPALSVSPKDRLYLIYGVRDQPYGIRLKTSDDSGVTWSNERIVRDNVILSDLGYARSSLRQDGKIICIYYLNNGHERFIEASIVSDGGLGNLSK</sequence>
<dbReference type="CDD" id="cd15482">
    <property type="entry name" value="Sialidase_non-viral"/>
    <property type="match status" value="1"/>
</dbReference>